<evidence type="ECO:0000313" key="3">
    <source>
        <dbReference type="RefSeq" id="XP_011498530.1"/>
    </source>
</evidence>
<evidence type="ECO:0000256" key="1">
    <source>
        <dbReference type="SAM" id="SignalP"/>
    </source>
</evidence>
<dbReference type="RefSeq" id="XP_011498530.1">
    <property type="nucleotide sequence ID" value="XM_011500228.1"/>
</dbReference>
<proteinExistence type="predicted"/>
<reference evidence="3" key="1">
    <citation type="submission" date="2025-08" db="UniProtKB">
        <authorList>
            <consortium name="RefSeq"/>
        </authorList>
    </citation>
    <scope>IDENTIFICATION</scope>
</reference>
<evidence type="ECO:0000313" key="2">
    <source>
        <dbReference type="Proteomes" id="UP000695007"/>
    </source>
</evidence>
<sequence length="188" mass="21046">MIGTRARTIVCGLVIVIVSQVAGEYEGQSSEVLESPRLERMHSERSNDCVGNNCIVHHAEGALGAIWFGPRLGRRRRSDAKYSGKTVETLGEVLGVPSLNLVGISDAVNKRQELAYSRREGREFGNNYSTRNLVRGLLHHVEEQPPGRPEHQLTLPMIFTPRLGRSYATPTLEREIHDLLRKLQLQAQ</sequence>
<dbReference type="CTD" id="692749"/>
<dbReference type="KEGG" id="csol:105362741"/>
<accession>A0AAJ6YI73</accession>
<protein>
    <submittedName>
        <fullName evidence="3">PBAN-type neuropeptides-like</fullName>
    </submittedName>
</protein>
<feature type="signal peptide" evidence="1">
    <location>
        <begin position="1"/>
        <end position="23"/>
    </location>
</feature>
<gene>
    <name evidence="3" type="primary">LOC105362741</name>
</gene>
<organism evidence="2 3">
    <name type="scientific">Ceratosolen solmsi marchali</name>
    <dbReference type="NCBI Taxonomy" id="326594"/>
    <lineage>
        <taxon>Eukaryota</taxon>
        <taxon>Metazoa</taxon>
        <taxon>Ecdysozoa</taxon>
        <taxon>Arthropoda</taxon>
        <taxon>Hexapoda</taxon>
        <taxon>Insecta</taxon>
        <taxon>Pterygota</taxon>
        <taxon>Neoptera</taxon>
        <taxon>Endopterygota</taxon>
        <taxon>Hymenoptera</taxon>
        <taxon>Apocrita</taxon>
        <taxon>Proctotrupomorpha</taxon>
        <taxon>Chalcidoidea</taxon>
        <taxon>Agaonidae</taxon>
        <taxon>Agaoninae</taxon>
        <taxon>Ceratosolen</taxon>
    </lineage>
</organism>
<keyword evidence="2" id="KW-1185">Reference proteome</keyword>
<keyword evidence="1" id="KW-0732">Signal</keyword>
<dbReference type="AlphaFoldDB" id="A0AAJ6YI73"/>
<dbReference type="GeneID" id="105362741"/>
<name>A0AAJ6YI73_9HYME</name>
<feature type="chain" id="PRO_5042551203" evidence="1">
    <location>
        <begin position="24"/>
        <end position="188"/>
    </location>
</feature>
<dbReference type="Proteomes" id="UP000695007">
    <property type="component" value="Unplaced"/>
</dbReference>